<dbReference type="Proteomes" id="UP001221413">
    <property type="component" value="Unassembled WGS sequence"/>
</dbReference>
<accession>A0AAD6NL38</accession>
<dbReference type="AlphaFoldDB" id="A0AAD6NL38"/>
<keyword evidence="2" id="KW-1185">Reference proteome</keyword>
<reference evidence="1" key="1">
    <citation type="submission" date="2023-01" db="EMBL/GenBank/DDBJ databases">
        <title>The chitinases involved in constricting ring structure development in the nematode-trapping fungus Drechslerella dactyloides.</title>
        <authorList>
            <person name="Wang R."/>
            <person name="Zhang L."/>
            <person name="Tang P."/>
            <person name="Li S."/>
            <person name="Liang L."/>
        </authorList>
    </citation>
    <scope>NUCLEOTIDE SEQUENCE</scope>
    <source>
        <strain evidence="1">YMF1.00031</strain>
    </source>
</reference>
<organism evidence="1 2">
    <name type="scientific">Drechslerella dactyloides</name>
    <name type="common">Nematode-trapping fungus</name>
    <name type="synonym">Arthrobotrys dactyloides</name>
    <dbReference type="NCBI Taxonomy" id="74499"/>
    <lineage>
        <taxon>Eukaryota</taxon>
        <taxon>Fungi</taxon>
        <taxon>Dikarya</taxon>
        <taxon>Ascomycota</taxon>
        <taxon>Pezizomycotina</taxon>
        <taxon>Orbiliomycetes</taxon>
        <taxon>Orbiliales</taxon>
        <taxon>Orbiliaceae</taxon>
        <taxon>Drechslerella</taxon>
    </lineage>
</organism>
<evidence type="ECO:0000313" key="1">
    <source>
        <dbReference type="EMBL" id="KAJ6260723.1"/>
    </source>
</evidence>
<sequence length="162" mass="19000">MATISEELQRLAESLGTPRRRISSHPFRFPPRKEDPGELFDIQAVLDNTEVHSQNWGNDDQFDASLLIFTICVRKLGRNIETVYGQIAKVQQQLIAEREALLTMDRNRKTWRRRLEMSDRITELRAEKIQKSIDQCEGMIDAGRDMLKRKKRREDYSIAYSC</sequence>
<evidence type="ECO:0000313" key="2">
    <source>
        <dbReference type="Proteomes" id="UP001221413"/>
    </source>
</evidence>
<comment type="caution">
    <text evidence="1">The sequence shown here is derived from an EMBL/GenBank/DDBJ whole genome shotgun (WGS) entry which is preliminary data.</text>
</comment>
<protein>
    <submittedName>
        <fullName evidence="1">Uncharacterized protein</fullName>
    </submittedName>
</protein>
<name>A0AAD6NL38_DREDA</name>
<proteinExistence type="predicted"/>
<dbReference type="EMBL" id="JAQGDS010000005">
    <property type="protein sequence ID" value="KAJ6260723.1"/>
    <property type="molecule type" value="Genomic_DNA"/>
</dbReference>
<gene>
    <name evidence="1" type="ORF">Dda_4952</name>
</gene>